<dbReference type="InterPro" id="IPR019787">
    <property type="entry name" value="Znf_PHD-finger"/>
</dbReference>
<feature type="domain" description="JmjC" evidence="22">
    <location>
        <begin position="749"/>
        <end position="905"/>
    </location>
</feature>
<evidence type="ECO:0000256" key="16">
    <source>
        <dbReference type="ARBA" id="ARBA00023242"/>
    </source>
</evidence>
<dbReference type="PROSITE" id="PS51184">
    <property type="entry name" value="JMJC"/>
    <property type="match status" value="1"/>
</dbReference>
<dbReference type="SMART" id="SM00558">
    <property type="entry name" value="JmjC"/>
    <property type="match status" value="1"/>
</dbReference>
<dbReference type="Pfam" id="PF17811">
    <property type="entry name" value="JHD"/>
    <property type="match status" value="1"/>
</dbReference>
<comment type="catalytic activity">
    <reaction evidence="18">
        <text>N(6),N(6)-dimethyl-L-lysyl(36)-[histone H3] + 2 2-oxoglutarate + 2 O2 = L-lysyl(36)-[histone H3] + 2 formaldehyde + 2 succinate + 2 CO2</text>
        <dbReference type="Rhea" id="RHEA:42032"/>
        <dbReference type="Rhea" id="RHEA-COMP:9785"/>
        <dbReference type="Rhea" id="RHEA-COMP:9787"/>
        <dbReference type="ChEBI" id="CHEBI:15379"/>
        <dbReference type="ChEBI" id="CHEBI:16526"/>
        <dbReference type="ChEBI" id="CHEBI:16810"/>
        <dbReference type="ChEBI" id="CHEBI:16842"/>
        <dbReference type="ChEBI" id="CHEBI:29969"/>
        <dbReference type="ChEBI" id="CHEBI:30031"/>
        <dbReference type="ChEBI" id="CHEBI:61976"/>
        <dbReference type="EC" id="1.14.11.27"/>
    </reaction>
</comment>
<feature type="compositionally biased region" description="Low complexity" evidence="20">
    <location>
        <begin position="245"/>
        <end position="257"/>
    </location>
</feature>
<comment type="subcellular location">
    <subcellularLocation>
        <location evidence="3">Nucleus</location>
    </subcellularLocation>
</comment>
<proteinExistence type="inferred from homology"/>
<keyword evidence="11" id="KW-0223">Dioxygenase</keyword>
<feature type="compositionally biased region" description="Polar residues" evidence="20">
    <location>
        <begin position="1417"/>
        <end position="1451"/>
    </location>
</feature>
<evidence type="ECO:0000259" key="21">
    <source>
        <dbReference type="PROSITE" id="PS50016"/>
    </source>
</evidence>
<feature type="compositionally biased region" description="Basic residues" evidence="20">
    <location>
        <begin position="362"/>
        <end position="375"/>
    </location>
</feature>
<feature type="compositionally biased region" description="Low complexity" evidence="20">
    <location>
        <begin position="26"/>
        <end position="37"/>
    </location>
</feature>
<feature type="region of interest" description="Disordered" evidence="20">
    <location>
        <begin position="301"/>
        <end position="320"/>
    </location>
</feature>
<dbReference type="OrthoDB" id="5876800at2759"/>
<keyword evidence="10" id="KW-0156">Chromatin regulator</keyword>
<feature type="region of interest" description="Disordered" evidence="20">
    <location>
        <begin position="1216"/>
        <end position="1241"/>
    </location>
</feature>
<dbReference type="GO" id="GO:0005634">
    <property type="term" value="C:nucleus"/>
    <property type="evidence" value="ECO:0007669"/>
    <property type="project" value="UniProtKB-SubCell"/>
</dbReference>
<dbReference type="GO" id="GO:0140680">
    <property type="term" value="F:histone H3K36me/H3K36me2 demethylase activity"/>
    <property type="evidence" value="ECO:0007669"/>
    <property type="project" value="UniProtKB-EC"/>
</dbReference>
<keyword evidence="24" id="KW-1185">Reference proteome</keyword>
<dbReference type="InterPro" id="IPR001965">
    <property type="entry name" value="Znf_PHD"/>
</dbReference>
<evidence type="ECO:0000256" key="14">
    <source>
        <dbReference type="ARBA" id="ARBA00023015"/>
    </source>
</evidence>
<feature type="compositionally biased region" description="Low complexity" evidence="20">
    <location>
        <begin position="1452"/>
        <end position="1464"/>
    </location>
</feature>
<keyword evidence="14" id="KW-0805">Transcription regulation</keyword>
<evidence type="ECO:0000256" key="10">
    <source>
        <dbReference type="ARBA" id="ARBA00022853"/>
    </source>
</evidence>
<evidence type="ECO:0000256" key="7">
    <source>
        <dbReference type="ARBA" id="ARBA00022723"/>
    </source>
</evidence>
<evidence type="ECO:0000256" key="17">
    <source>
        <dbReference type="ARBA" id="ARBA00031083"/>
    </source>
</evidence>
<dbReference type="Proteomes" id="UP000193144">
    <property type="component" value="Unassembled WGS sequence"/>
</dbReference>
<keyword evidence="8 19" id="KW-0863">Zinc-finger</keyword>
<organism evidence="23 24">
    <name type="scientific">Clohesyomyces aquaticus</name>
    <dbReference type="NCBI Taxonomy" id="1231657"/>
    <lineage>
        <taxon>Eukaryota</taxon>
        <taxon>Fungi</taxon>
        <taxon>Dikarya</taxon>
        <taxon>Ascomycota</taxon>
        <taxon>Pezizomycotina</taxon>
        <taxon>Dothideomycetes</taxon>
        <taxon>Pleosporomycetidae</taxon>
        <taxon>Pleosporales</taxon>
        <taxon>Lindgomycetaceae</taxon>
        <taxon>Clohesyomyces</taxon>
    </lineage>
</organism>
<evidence type="ECO:0000256" key="11">
    <source>
        <dbReference type="ARBA" id="ARBA00022964"/>
    </source>
</evidence>
<keyword evidence="13" id="KW-0408">Iron</keyword>
<feature type="compositionally biased region" description="Low complexity" evidence="20">
    <location>
        <begin position="1166"/>
        <end position="1185"/>
    </location>
</feature>
<evidence type="ECO:0000256" key="4">
    <source>
        <dbReference type="ARBA" id="ARBA00008037"/>
    </source>
</evidence>
<dbReference type="SUPFAM" id="SSF51197">
    <property type="entry name" value="Clavaminate synthase-like"/>
    <property type="match status" value="1"/>
</dbReference>
<dbReference type="InterPro" id="IPR011011">
    <property type="entry name" value="Znf_FYVE_PHD"/>
</dbReference>
<evidence type="ECO:0000256" key="6">
    <source>
        <dbReference type="ARBA" id="ARBA00015153"/>
    </source>
</evidence>
<evidence type="ECO:0000256" key="12">
    <source>
        <dbReference type="ARBA" id="ARBA00023002"/>
    </source>
</evidence>
<dbReference type="PANTHER" id="PTHR23123">
    <property type="entry name" value="PHD/F-BOX CONTAINING PROTEIN"/>
    <property type="match status" value="1"/>
</dbReference>
<feature type="region of interest" description="Disordered" evidence="20">
    <location>
        <begin position="1262"/>
        <end position="1511"/>
    </location>
</feature>
<evidence type="ECO:0000256" key="13">
    <source>
        <dbReference type="ARBA" id="ARBA00023004"/>
    </source>
</evidence>
<evidence type="ECO:0000256" key="1">
    <source>
        <dbReference type="ARBA" id="ARBA00001954"/>
    </source>
</evidence>
<evidence type="ECO:0000256" key="2">
    <source>
        <dbReference type="ARBA" id="ARBA00003909"/>
    </source>
</evidence>
<feature type="region of interest" description="Disordered" evidence="20">
    <location>
        <begin position="125"/>
        <end position="153"/>
    </location>
</feature>
<keyword evidence="15" id="KW-0804">Transcription</keyword>
<feature type="region of interest" description="Disordered" evidence="20">
    <location>
        <begin position="1092"/>
        <end position="1120"/>
    </location>
</feature>
<evidence type="ECO:0000256" key="19">
    <source>
        <dbReference type="PROSITE-ProRule" id="PRU00146"/>
    </source>
</evidence>
<feature type="region of interest" description="Disordered" evidence="20">
    <location>
        <begin position="245"/>
        <end position="280"/>
    </location>
</feature>
<evidence type="ECO:0000256" key="9">
    <source>
        <dbReference type="ARBA" id="ARBA00022833"/>
    </source>
</evidence>
<keyword evidence="16" id="KW-0539">Nucleus</keyword>
<dbReference type="InterPro" id="IPR001138">
    <property type="entry name" value="Zn2Cys6_DnaBD"/>
</dbReference>
<keyword evidence="9" id="KW-0862">Zinc</keyword>
<comment type="cofactor">
    <cofactor evidence="1">
        <name>Fe(2+)</name>
        <dbReference type="ChEBI" id="CHEBI:29033"/>
    </cofactor>
</comment>
<evidence type="ECO:0000256" key="20">
    <source>
        <dbReference type="SAM" id="MobiDB-lite"/>
    </source>
</evidence>
<feature type="compositionally biased region" description="Basic and acidic residues" evidence="20">
    <location>
        <begin position="1486"/>
        <end position="1499"/>
    </location>
</feature>
<protein>
    <recommendedName>
        <fullName evidence="6">JmjC domain-containing histone demethylation protein 1</fullName>
        <ecNumber evidence="5">1.14.11.27</ecNumber>
    </recommendedName>
    <alternativeName>
        <fullName evidence="17">[Histone-H3]-lysine-36 demethylase 1</fullName>
    </alternativeName>
</protein>
<dbReference type="PROSITE" id="PS50016">
    <property type="entry name" value="ZF_PHD_2"/>
    <property type="match status" value="1"/>
</dbReference>
<dbReference type="SUPFAM" id="SSF57903">
    <property type="entry name" value="FYVE/PHD zinc finger"/>
    <property type="match status" value="1"/>
</dbReference>
<dbReference type="PROSITE" id="PS01359">
    <property type="entry name" value="ZF_PHD_1"/>
    <property type="match status" value="1"/>
</dbReference>
<dbReference type="InterPro" id="IPR003347">
    <property type="entry name" value="JmjC_dom"/>
</dbReference>
<comment type="similarity">
    <text evidence="4">Belongs to the JHDM1 histone demethylase family.</text>
</comment>
<dbReference type="GO" id="GO:0000981">
    <property type="term" value="F:DNA-binding transcription factor activity, RNA polymerase II-specific"/>
    <property type="evidence" value="ECO:0007669"/>
    <property type="project" value="InterPro"/>
</dbReference>
<keyword evidence="7" id="KW-0479">Metal-binding</keyword>
<evidence type="ECO:0000256" key="15">
    <source>
        <dbReference type="ARBA" id="ARBA00023163"/>
    </source>
</evidence>
<evidence type="ECO:0000256" key="8">
    <source>
        <dbReference type="ARBA" id="ARBA00022771"/>
    </source>
</evidence>
<keyword evidence="12" id="KW-0560">Oxidoreductase</keyword>
<gene>
    <name evidence="23" type="ORF">BCR34DRAFT_481252</name>
</gene>
<dbReference type="CDD" id="cd00067">
    <property type="entry name" value="GAL4"/>
    <property type="match status" value="1"/>
</dbReference>
<dbReference type="SMART" id="SM00249">
    <property type="entry name" value="PHD"/>
    <property type="match status" value="1"/>
</dbReference>
<reference evidence="23 24" key="1">
    <citation type="submission" date="2016-07" db="EMBL/GenBank/DDBJ databases">
        <title>Pervasive Adenine N6-methylation of Active Genes in Fungi.</title>
        <authorList>
            <consortium name="DOE Joint Genome Institute"/>
            <person name="Mondo S.J."/>
            <person name="Dannebaum R.O."/>
            <person name="Kuo R.C."/>
            <person name="Labutti K."/>
            <person name="Haridas S."/>
            <person name="Kuo A."/>
            <person name="Salamov A."/>
            <person name="Ahrendt S.R."/>
            <person name="Lipzen A."/>
            <person name="Sullivan W."/>
            <person name="Andreopoulos W.B."/>
            <person name="Clum A."/>
            <person name="Lindquist E."/>
            <person name="Daum C."/>
            <person name="Ramamoorthy G.K."/>
            <person name="Gryganskyi A."/>
            <person name="Culley D."/>
            <person name="Magnuson J.K."/>
            <person name="James T.Y."/>
            <person name="O'Malley M.A."/>
            <person name="Stajich J.E."/>
            <person name="Spatafora J.W."/>
            <person name="Visel A."/>
            <person name="Grigoriev I.V."/>
        </authorList>
    </citation>
    <scope>NUCLEOTIDE SEQUENCE [LARGE SCALE GENOMIC DNA]</scope>
    <source>
        <strain evidence="23 24">CBS 115471</strain>
    </source>
</reference>
<dbReference type="Gene3D" id="2.60.120.650">
    <property type="entry name" value="Cupin"/>
    <property type="match status" value="2"/>
</dbReference>
<dbReference type="CDD" id="cd15517">
    <property type="entry name" value="PHD_TCF19_like"/>
    <property type="match status" value="1"/>
</dbReference>
<evidence type="ECO:0000256" key="18">
    <source>
        <dbReference type="ARBA" id="ARBA00047915"/>
    </source>
</evidence>
<dbReference type="STRING" id="1231657.A0A1Y1ZT99"/>
<feature type="region of interest" description="Disordered" evidence="20">
    <location>
        <begin position="1161"/>
        <end position="1191"/>
    </location>
</feature>
<evidence type="ECO:0000313" key="23">
    <source>
        <dbReference type="EMBL" id="ORY13267.1"/>
    </source>
</evidence>
<evidence type="ECO:0000256" key="3">
    <source>
        <dbReference type="ARBA" id="ARBA00004123"/>
    </source>
</evidence>
<dbReference type="InterPro" id="IPR041070">
    <property type="entry name" value="JHD"/>
</dbReference>
<feature type="domain" description="PHD-type" evidence="21">
    <location>
        <begin position="502"/>
        <end position="560"/>
    </location>
</feature>
<evidence type="ECO:0000259" key="22">
    <source>
        <dbReference type="PROSITE" id="PS51184"/>
    </source>
</evidence>
<dbReference type="Pfam" id="PF00628">
    <property type="entry name" value="PHD"/>
    <property type="match status" value="1"/>
</dbReference>
<dbReference type="EMBL" id="MCFA01000043">
    <property type="protein sequence ID" value="ORY13267.1"/>
    <property type="molecule type" value="Genomic_DNA"/>
</dbReference>
<feature type="region of interest" description="Disordered" evidence="20">
    <location>
        <begin position="1"/>
        <end position="104"/>
    </location>
</feature>
<sequence length="1535" mass="167168">MRRSSFKPQYRQAPLRAGTPPPPAYEPLSPVLSPVELPRTHPARGSPRNPQRESNGPKGVAHPPLLSVEVARTHFTGASSSGVCDPLPRSAPPPHTDTPYSPALASPIDALANAAVSSLHASPAHVGALRRQSHGPTSPATAMPVLPPNKRVPKRAYFDDTFHAYDERPSKRARSEFFPSPQQSLQHSRPATSHNPGWSYNVEQMMDTGVRMYQDNGVAGQPVDETSFKRLSDAQLLLDFHHAVSASHSTQSQPSSAKRPSISQPDRTEHHSSNLPGQYAVRQVAPVNQITTLSSREANVTDYGYGSMDNNHTGPAERSMNGASEMDLVAQAVQTHTPPEEIFGASTIPKTAEATNVDDKKSRKHQGWPKGRPRGPRQATAGSKKKRSTPKPKNIPTVTLGVPEQLHSPQSLPAEGRDFAHSEDAAPASVLVQSSHDLPSQTRRHSLSNALLPIPQNASFGAAIPRARSVPLNTNMDTPILATGPVSNAAYVANGAPPVVELPVCAGCNSSDSDTLIGDGEQWISCDGCKGWFHFGCAGFKSEREVRDVDKFYCDACSPDFGKTTKVRKSGRAHTAVDYAGLNEGILKTSDDNPEHHYIQAFKNGSIQFEPETFARLPPELVTADYLEKTNGFKEPIVIPAALNPRPTPPEPAVSDPQAPVVPDSSEFNEEPFGYELAPDDGQDKLDMVIPQGLTVRRVAELYGPLEKVDVIDVKSQEGEDKRWNMAKWADYYEQEGEKPVRNVISLEVSWSRLGRLIRRPKAVRDLDLQDDVWPEDDKLNAPKVQFYCLMSVADCYTDFHIDFGGSSVYYHVIKGAKTFFFIPPTKQNLKKYEDWCLSPKQSHEFLGQQVKECYRVNLSPGDTMLIPSGWIHAVWTPKDSLVIGGNFLTRLHYGMQIQVAEIEKNTKVAKKFRYPYFQKVMWLAVIKYLEQDPLPPAAEEIFLNGGVFQRTVPIYCDPNKFGHNSDLGPVNYNKRYYSKAELDGVSQLVKYIWRTVMISLGKIEGITKETKNAVTKSIPKSHGEPLVLARQFAMWVAWKRGNESIPQWAHPDTVISEISDSKEKKMSVAQLKKMERDSWVEALKAARLPRPTRGSDIAPRNVTETPAPTGPGPMTPITKPTTQQLEAAKHLSTPKTSQLGPKRIACDACRKRRIRCKHKDELIETSPGSGSGSTSSLNAGSATLPITGSHNFLGVPIKRRVSEADASFGPPLKASLASDVAPTMNGDGGSGDSGGDSHAVKSGRVKACADCRKSKRRCIHDENGNVDPVKASEAPVPRGSASKKRRVSDDVSGSGSRQFKSEPFGDAEVENGETNVQNLTQTPSRPSRSATTPGDTMTAYTAHNQAEDLPADDPMDLDEPDNDTVALAGDPRLSSGDDILSSIENAPEHSNGISDAGAHDPENNGVEPRTPGPVTHQEQATSNCVQHRSGISVSPAYSNITIPPTAVTTPNRARSARNSSSGRKPSQTPRSIIGKSATPKSAGKARQDSKDGSIKVEQKSLASSPTDKPEDLASLALALKLQMEEHGLRRRSSK</sequence>
<feature type="region of interest" description="Disordered" evidence="20">
    <location>
        <begin position="647"/>
        <end position="668"/>
    </location>
</feature>
<feature type="compositionally biased region" description="Acidic residues" evidence="20">
    <location>
        <begin position="1350"/>
        <end position="1363"/>
    </location>
</feature>
<accession>A0A1Y1ZT99</accession>
<evidence type="ECO:0000313" key="24">
    <source>
        <dbReference type="Proteomes" id="UP000193144"/>
    </source>
</evidence>
<comment type="caution">
    <text evidence="23">The sequence shown here is derived from an EMBL/GenBank/DDBJ whole genome shotgun (WGS) entry which is preliminary data.</text>
</comment>
<name>A0A1Y1ZT99_9PLEO</name>
<comment type="function">
    <text evidence="2">Histone demethylase that specifically demethylates 'Lys-36' of histone H3, thereby playing a central role in histone code.</text>
</comment>
<dbReference type="InterPro" id="IPR019786">
    <property type="entry name" value="Zinc_finger_PHD-type_CS"/>
</dbReference>
<dbReference type="GO" id="GO:0008270">
    <property type="term" value="F:zinc ion binding"/>
    <property type="evidence" value="ECO:0007669"/>
    <property type="project" value="UniProtKB-KW"/>
</dbReference>
<feature type="region of interest" description="Disordered" evidence="20">
    <location>
        <begin position="339"/>
        <end position="416"/>
    </location>
</feature>
<dbReference type="InterPro" id="IPR050690">
    <property type="entry name" value="JHDM1_Histone_Demethylase"/>
</dbReference>
<dbReference type="EC" id="1.14.11.27" evidence="5"/>
<feature type="region of interest" description="Disordered" evidence="20">
    <location>
        <begin position="170"/>
        <end position="198"/>
    </location>
</feature>
<feature type="compositionally biased region" description="Polar residues" evidence="20">
    <location>
        <begin position="180"/>
        <end position="198"/>
    </location>
</feature>
<dbReference type="Pfam" id="PF02373">
    <property type="entry name" value="JmjC"/>
    <property type="match status" value="1"/>
</dbReference>
<evidence type="ECO:0000256" key="5">
    <source>
        <dbReference type="ARBA" id="ARBA00013246"/>
    </source>
</evidence>
<feature type="compositionally biased region" description="Polar residues" evidence="20">
    <location>
        <begin position="1313"/>
        <end position="1345"/>
    </location>
</feature>